<keyword evidence="12" id="KW-1185">Reference proteome</keyword>
<dbReference type="Pfam" id="PF09976">
    <property type="entry name" value="TPR_21"/>
    <property type="match status" value="1"/>
</dbReference>
<evidence type="ECO:0000256" key="9">
    <source>
        <dbReference type="SAM" id="Phobius"/>
    </source>
</evidence>
<keyword evidence="6" id="KW-0143">Chaperone</keyword>
<proteinExistence type="inferred from homology"/>
<dbReference type="Proteomes" id="UP000265691">
    <property type="component" value="Unassembled WGS sequence"/>
</dbReference>
<evidence type="ECO:0000256" key="3">
    <source>
        <dbReference type="ARBA" id="ARBA00022692"/>
    </source>
</evidence>
<dbReference type="InterPro" id="IPR011990">
    <property type="entry name" value="TPR-like_helical_dom_sf"/>
</dbReference>
<name>A0A3A1YDU9_9GAMM</name>
<dbReference type="GO" id="GO:0005886">
    <property type="term" value="C:plasma membrane"/>
    <property type="evidence" value="ECO:0007669"/>
    <property type="project" value="UniProtKB-SubCell"/>
</dbReference>
<evidence type="ECO:0000256" key="5">
    <source>
        <dbReference type="ARBA" id="ARBA00023136"/>
    </source>
</evidence>
<reference evidence="11 12" key="1">
    <citation type="submission" date="2017-08" db="EMBL/GenBank/DDBJ databases">
        <title>Reclassification of Bisgaard taxon 37 and 44.</title>
        <authorList>
            <person name="Christensen H."/>
        </authorList>
    </citation>
    <scope>NUCLEOTIDE SEQUENCE [LARGE SCALE GENOMIC DNA]</scope>
    <source>
        <strain evidence="11 12">B96_3</strain>
    </source>
</reference>
<keyword evidence="3 9" id="KW-0812">Transmembrane</keyword>
<dbReference type="EMBL" id="NRHC01000011">
    <property type="protein sequence ID" value="RIY34307.1"/>
    <property type="molecule type" value="Genomic_DNA"/>
</dbReference>
<evidence type="ECO:0000256" key="2">
    <source>
        <dbReference type="ARBA" id="ARBA00022475"/>
    </source>
</evidence>
<evidence type="ECO:0000256" key="4">
    <source>
        <dbReference type="ARBA" id="ARBA00022989"/>
    </source>
</evidence>
<evidence type="ECO:0000256" key="6">
    <source>
        <dbReference type="ARBA" id="ARBA00023186"/>
    </source>
</evidence>
<dbReference type="Gene3D" id="1.25.40.10">
    <property type="entry name" value="Tetratricopeptide repeat domain"/>
    <property type="match status" value="1"/>
</dbReference>
<dbReference type="InterPro" id="IPR018704">
    <property type="entry name" value="SecYEG/CpoB_TPR"/>
</dbReference>
<dbReference type="PANTHER" id="PTHR38035">
    <property type="entry name" value="UPF0070 PROTEIN YFGM"/>
    <property type="match status" value="1"/>
</dbReference>
<accession>A0A3A1YDU9</accession>
<evidence type="ECO:0000256" key="8">
    <source>
        <dbReference type="ARBA" id="ARBA00024235"/>
    </source>
</evidence>
<dbReference type="AlphaFoldDB" id="A0A3A1YDU9"/>
<evidence type="ECO:0000313" key="12">
    <source>
        <dbReference type="Proteomes" id="UP000265691"/>
    </source>
</evidence>
<evidence type="ECO:0000313" key="11">
    <source>
        <dbReference type="EMBL" id="RIY34307.1"/>
    </source>
</evidence>
<dbReference type="InterPro" id="IPR026039">
    <property type="entry name" value="YfgM"/>
</dbReference>
<keyword evidence="5 9" id="KW-0472">Membrane</keyword>
<keyword evidence="2" id="KW-1003">Cell membrane</keyword>
<feature type="domain" description="Ancillary SecYEG translocon subunit/Cell division coordinator CpoB TPR" evidence="10">
    <location>
        <begin position="19"/>
        <end position="192"/>
    </location>
</feature>
<feature type="transmembrane region" description="Helical" evidence="9">
    <location>
        <begin position="21"/>
        <end position="41"/>
    </location>
</feature>
<comment type="caution">
    <text evidence="11">The sequence shown here is derived from an EMBL/GenBank/DDBJ whole genome shotgun (WGS) entry which is preliminary data.</text>
</comment>
<sequence length="232" mass="26110">MAYTTEEQDFQSFMSKLRKNLPWILFAVAIGFAVYFGINWYKNQQTRQSQAEYQEYVQIMSVANQGEGVETRNNLLLNYIKDHPKKALAALGILDQAKYLADQGQYQKAYDLVNAIPANNELSPELIAITKAKLLLQLGQGEDGIPGLHAIAQGDWYVDARTLAGDIFFADGKYQLAFEEYNHAKDYLNQQINQAGTENVDLTALQEKVSFLQARMNIAQSYVKNLPASQGN</sequence>
<protein>
    <recommendedName>
        <fullName evidence="8">Ancillary SecYEG translocon subunit</fullName>
    </recommendedName>
</protein>
<dbReference type="PANTHER" id="PTHR38035:SF1">
    <property type="entry name" value="ANCILLARY SECYEG TRANSLOCON SUBUNIT"/>
    <property type="match status" value="1"/>
</dbReference>
<keyword evidence="4 9" id="KW-1133">Transmembrane helix</keyword>
<gene>
    <name evidence="11" type="ORF">CKF54_00780</name>
</gene>
<comment type="similarity">
    <text evidence="7">Belongs to the YfgM family.</text>
</comment>
<dbReference type="RefSeq" id="WP_119524379.1">
    <property type="nucleotide sequence ID" value="NZ_NRHC01000011.1"/>
</dbReference>
<dbReference type="GO" id="GO:0044877">
    <property type="term" value="F:protein-containing complex binding"/>
    <property type="evidence" value="ECO:0007669"/>
    <property type="project" value="InterPro"/>
</dbReference>
<evidence type="ECO:0000256" key="1">
    <source>
        <dbReference type="ARBA" id="ARBA00004401"/>
    </source>
</evidence>
<organism evidence="11 12">
    <name type="scientific">Psittacicella hinzii</name>
    <dbReference type="NCBI Taxonomy" id="2028575"/>
    <lineage>
        <taxon>Bacteria</taxon>
        <taxon>Pseudomonadati</taxon>
        <taxon>Pseudomonadota</taxon>
        <taxon>Gammaproteobacteria</taxon>
        <taxon>Pasteurellales</taxon>
        <taxon>Psittacicellaceae</taxon>
        <taxon>Psittacicella</taxon>
    </lineage>
</organism>
<dbReference type="OrthoDB" id="9789675at2"/>
<evidence type="ECO:0000256" key="7">
    <source>
        <dbReference type="ARBA" id="ARBA00024197"/>
    </source>
</evidence>
<comment type="subcellular location">
    <subcellularLocation>
        <location evidence="1">Cell membrane</location>
        <topology evidence="1">Single-pass type II membrane protein</topology>
    </subcellularLocation>
</comment>
<evidence type="ECO:0000259" key="10">
    <source>
        <dbReference type="Pfam" id="PF09976"/>
    </source>
</evidence>